<feature type="transmembrane region" description="Helical" evidence="2">
    <location>
        <begin position="159"/>
        <end position="177"/>
    </location>
</feature>
<comment type="caution">
    <text evidence="3">The sequence shown here is derived from an EMBL/GenBank/DDBJ whole genome shotgun (WGS) entry which is preliminary data.</text>
</comment>
<keyword evidence="2" id="KW-0812">Transmembrane</keyword>
<protein>
    <submittedName>
        <fullName evidence="3">Uncharacterized protein</fullName>
    </submittedName>
</protein>
<evidence type="ECO:0000313" key="3">
    <source>
        <dbReference type="EMBL" id="EME98610.1"/>
    </source>
</evidence>
<organism evidence="3 4">
    <name type="scientific">Streptomyces mobaraensis (strain ATCC 29032 / DSM 40847 / JCM 4168 / NBRC 13819 / NCIMB 11159 / IPCR 16-22)</name>
    <dbReference type="NCBI Taxonomy" id="1223523"/>
    <lineage>
        <taxon>Bacteria</taxon>
        <taxon>Bacillati</taxon>
        <taxon>Actinomycetota</taxon>
        <taxon>Actinomycetes</taxon>
        <taxon>Kitasatosporales</taxon>
        <taxon>Streptomycetaceae</taxon>
        <taxon>Streptomyces</taxon>
    </lineage>
</organism>
<dbReference type="STRING" id="1223523.H340_20648"/>
<keyword evidence="2" id="KW-1133">Transmembrane helix</keyword>
<evidence type="ECO:0000313" key="4">
    <source>
        <dbReference type="Proteomes" id="UP000011740"/>
    </source>
</evidence>
<dbReference type="EMBL" id="AORZ01000072">
    <property type="protein sequence ID" value="EME98610.1"/>
    <property type="molecule type" value="Genomic_DNA"/>
</dbReference>
<accession>M3C3R7</accession>
<feature type="compositionally biased region" description="Basic and acidic residues" evidence="1">
    <location>
        <begin position="98"/>
        <end position="109"/>
    </location>
</feature>
<feature type="region of interest" description="Disordered" evidence="1">
    <location>
        <begin position="96"/>
        <end position="153"/>
    </location>
</feature>
<dbReference type="RefSeq" id="WP_004948940.1">
    <property type="nucleotide sequence ID" value="NZ_AORZ01000072.1"/>
</dbReference>
<proteinExistence type="predicted"/>
<evidence type="ECO:0000256" key="1">
    <source>
        <dbReference type="SAM" id="MobiDB-lite"/>
    </source>
</evidence>
<dbReference type="AlphaFoldDB" id="M3C3R7"/>
<sequence>MTTRTATVDIVPLTAKPGADVRVRVSGCTGERATAVSEAFVTDAKLTRDATGHLADATVRSTTTAGTYPVRISCDGRDGVAEGQLIVLPEAGAASLVDGHDGHDGHDGRGPAANGHDGHDGLVAQERAPEQDHGVPVAPVPAGGGGTAPVAASGTPSTPGLVVGGVGVLIAGGLIWYRRRTEAGRR</sequence>
<dbReference type="PATRIC" id="fig|1223523.3.peg.4207"/>
<gene>
    <name evidence="3" type="ORF">H340_20648</name>
</gene>
<reference evidence="3 4" key="1">
    <citation type="journal article" date="2013" name="Genome Announc.">
        <title>Whole-Genome Shotgun Assembly and Analysis of the Genome of Streptomyces mobaraensis DSM 40847, a Strain for Industrial Production of Microbial Transglutaminase.</title>
        <authorList>
            <person name="Yang H."/>
            <person name="He T."/>
            <person name="Wu W."/>
            <person name="Zhu W."/>
            <person name="Lu B."/>
            <person name="Sun W."/>
        </authorList>
    </citation>
    <scope>NUCLEOTIDE SEQUENCE [LARGE SCALE GENOMIC DNA]</scope>
    <source>
        <strain evidence="3 4">DSM 40847</strain>
    </source>
</reference>
<keyword evidence="2" id="KW-0472">Membrane</keyword>
<dbReference type="Proteomes" id="UP000011740">
    <property type="component" value="Unassembled WGS sequence"/>
</dbReference>
<evidence type="ECO:0000256" key="2">
    <source>
        <dbReference type="SAM" id="Phobius"/>
    </source>
</evidence>
<name>M3C3R7_STRM1</name>